<dbReference type="RefSeq" id="WP_182561459.1">
    <property type="nucleotide sequence ID" value="NZ_JACGWT010000006.1"/>
</dbReference>
<dbReference type="Gene3D" id="3.40.50.300">
    <property type="entry name" value="P-loop containing nucleotide triphosphate hydrolases"/>
    <property type="match status" value="1"/>
</dbReference>
<dbReference type="Proteomes" id="UP000523079">
    <property type="component" value="Unassembled WGS sequence"/>
</dbReference>
<accession>A0A7W3IV54</accession>
<comment type="caution">
    <text evidence="1">The sequence shown here is derived from an EMBL/GenBank/DDBJ whole genome shotgun (WGS) entry which is preliminary data.</text>
</comment>
<organism evidence="1 2">
    <name type="scientific">Microlunatus kandeliicorticis</name>
    <dbReference type="NCBI Taxonomy" id="1759536"/>
    <lineage>
        <taxon>Bacteria</taxon>
        <taxon>Bacillati</taxon>
        <taxon>Actinomycetota</taxon>
        <taxon>Actinomycetes</taxon>
        <taxon>Propionibacteriales</taxon>
        <taxon>Propionibacteriaceae</taxon>
        <taxon>Microlunatus</taxon>
    </lineage>
</organism>
<gene>
    <name evidence="1" type="ORF">FHX74_003485</name>
</gene>
<dbReference type="InterPro" id="IPR027417">
    <property type="entry name" value="P-loop_NTPase"/>
</dbReference>
<protein>
    <submittedName>
        <fullName evidence="1">Energy-coupling factor transporter ATP-binding protein EcfA2</fullName>
    </submittedName>
</protein>
<keyword evidence="1" id="KW-0067">ATP-binding</keyword>
<keyword evidence="2" id="KW-1185">Reference proteome</keyword>
<evidence type="ECO:0000313" key="1">
    <source>
        <dbReference type="EMBL" id="MBA8795844.1"/>
    </source>
</evidence>
<name>A0A7W3IV54_9ACTN</name>
<proteinExistence type="predicted"/>
<dbReference type="EMBL" id="JACGWT010000006">
    <property type="protein sequence ID" value="MBA8795844.1"/>
    <property type="molecule type" value="Genomic_DNA"/>
</dbReference>
<keyword evidence="1" id="KW-0547">Nucleotide-binding</keyword>
<reference evidence="1 2" key="1">
    <citation type="submission" date="2020-07" db="EMBL/GenBank/DDBJ databases">
        <title>Sequencing the genomes of 1000 actinobacteria strains.</title>
        <authorList>
            <person name="Klenk H.-P."/>
        </authorList>
    </citation>
    <scope>NUCLEOTIDE SEQUENCE [LARGE SCALE GENOMIC DNA]</scope>
    <source>
        <strain evidence="1 2">DSM 100723</strain>
    </source>
</reference>
<dbReference type="GO" id="GO:0005524">
    <property type="term" value="F:ATP binding"/>
    <property type="evidence" value="ECO:0007669"/>
    <property type="project" value="UniProtKB-KW"/>
</dbReference>
<sequence>MRVPEGSSEPVVESWAEVDVAELLGHLGLEPGGPGTRVLAVDGRSGAGKSTTAARLARLVPGSAVVATDDIAWNLAMFDWTRELITHVVEPVRAGQSVAYRPPGWVAHDRPGAVRVEPARSLLIIEGVGSAQRAMSAVLDAAVWVQSDREAARAAGLARDVASGVNGDPDGAAAFWDQWEAEELPFLERERPWERAGAILAGVPLGSPDRLLWRPAARPGLAPPPPPGLDPRTFVVGDAVFVVTRVPGSSGGYQADWTNHPDGYGFGWSGPGPLDDEAITAQLRDFLDQVDPETGFLRD</sequence>
<dbReference type="SUPFAM" id="SSF52540">
    <property type="entry name" value="P-loop containing nucleoside triphosphate hydrolases"/>
    <property type="match status" value="1"/>
</dbReference>
<evidence type="ECO:0000313" key="2">
    <source>
        <dbReference type="Proteomes" id="UP000523079"/>
    </source>
</evidence>
<dbReference type="AlphaFoldDB" id="A0A7W3IV54"/>